<dbReference type="PANTHER" id="PTHR46601">
    <property type="entry name" value="ULP_PROTEASE DOMAIN-CONTAINING PROTEIN"/>
    <property type="match status" value="1"/>
</dbReference>
<accession>A0A8S2R8B3</accession>
<dbReference type="AlphaFoldDB" id="A0A8S2R8B3"/>
<evidence type="ECO:0000256" key="1">
    <source>
        <dbReference type="SAM" id="MobiDB-lite"/>
    </source>
</evidence>
<organism evidence="3 4">
    <name type="scientific">Didymodactylos carnosus</name>
    <dbReference type="NCBI Taxonomy" id="1234261"/>
    <lineage>
        <taxon>Eukaryota</taxon>
        <taxon>Metazoa</taxon>
        <taxon>Spiralia</taxon>
        <taxon>Gnathifera</taxon>
        <taxon>Rotifera</taxon>
        <taxon>Eurotatoria</taxon>
        <taxon>Bdelloidea</taxon>
        <taxon>Philodinida</taxon>
        <taxon>Philodinidae</taxon>
        <taxon>Didymodactylos</taxon>
    </lineage>
</organism>
<dbReference type="Proteomes" id="UP000677228">
    <property type="component" value="Unassembled WGS sequence"/>
</dbReference>
<protein>
    <submittedName>
        <fullName evidence="3">Uncharacterized protein</fullName>
    </submittedName>
</protein>
<gene>
    <name evidence="2" type="ORF">OVA965_LOCUS30064</name>
    <name evidence="3" type="ORF">TMI583_LOCUS30859</name>
</gene>
<dbReference type="EMBL" id="CAJNOK010021610">
    <property type="protein sequence ID" value="CAF1334860.1"/>
    <property type="molecule type" value="Genomic_DNA"/>
</dbReference>
<evidence type="ECO:0000313" key="2">
    <source>
        <dbReference type="EMBL" id="CAF1334860.1"/>
    </source>
</evidence>
<dbReference type="Proteomes" id="UP000682733">
    <property type="component" value="Unassembled WGS sequence"/>
</dbReference>
<reference evidence="3" key="1">
    <citation type="submission" date="2021-02" db="EMBL/GenBank/DDBJ databases">
        <authorList>
            <person name="Nowell W R."/>
        </authorList>
    </citation>
    <scope>NUCLEOTIDE SEQUENCE</scope>
</reference>
<proteinExistence type="predicted"/>
<dbReference type="EMBL" id="CAJOBA010043234">
    <property type="protein sequence ID" value="CAF4146216.1"/>
    <property type="molecule type" value="Genomic_DNA"/>
</dbReference>
<sequence>MLLLDTDPKLLGIRLSHDLKWAAHIPEASISYRKMLGVINRVFGKSKKRIQERQKDDRKNRKRRTSKNYNLKIRERDRIRKARQRLNSKTAREQPLSDRVTARRKEGVRRRRAYVTQLRRRIEQLIKLSYVHRIQVKRLRCQLLKQKQKIEHLTNLLKSNNKIPSNSSVTDTDETMNTDGNVTRNITVKGLFMNNVSPNAKQRAKARIIEQKDLLPLGLNRNLRAELGLSISNRIHVSKDEPSELKKSVINFLNRAETGTCLCAVCLNPQIKLEKLIRTRKLVSIDTDLSYILNDDTKTNNLKTKLNELRKQQENISYIEWQKEKLANHSAPVSKKTYCTSSLNDFVGNFLSGIDILGEHVQRIKAQFSAFKQARLDALNTDDIVTIQMVWSESFVLKQAREERSAYYNTQNISINSGYVWSKLESFGFGSLSDDTCHTGEAAWVSIHQLLIKLVKQEKMKKMNLITDSTVAQYRNKTVFYLIARLAKVFKIEFKWIYLEADHRKGTADAMGAVIKKAMADIITYKPDETFRNAQDLLKAIENRINLKLYIYETQDIEKVEQSLPKLKSIKGTFTLHEVLTTKQGLITGKKLSSDTSISVYANFFL</sequence>
<feature type="region of interest" description="Disordered" evidence="1">
    <location>
        <begin position="84"/>
        <end position="105"/>
    </location>
</feature>
<feature type="compositionally biased region" description="Basic and acidic residues" evidence="1">
    <location>
        <begin position="90"/>
        <end position="105"/>
    </location>
</feature>
<dbReference type="PANTHER" id="PTHR46601:SF1">
    <property type="entry name" value="ADF-H DOMAIN-CONTAINING PROTEIN"/>
    <property type="match status" value="1"/>
</dbReference>
<name>A0A8S2R8B3_9BILA</name>
<evidence type="ECO:0000313" key="3">
    <source>
        <dbReference type="EMBL" id="CAF4146216.1"/>
    </source>
</evidence>
<comment type="caution">
    <text evidence="3">The sequence shown here is derived from an EMBL/GenBank/DDBJ whole genome shotgun (WGS) entry which is preliminary data.</text>
</comment>
<evidence type="ECO:0000313" key="4">
    <source>
        <dbReference type="Proteomes" id="UP000682733"/>
    </source>
</evidence>